<dbReference type="EMBL" id="QZWG01000013">
    <property type="protein sequence ID" value="RZB71300.1"/>
    <property type="molecule type" value="Genomic_DNA"/>
</dbReference>
<dbReference type="AlphaFoldDB" id="A0A445HCF3"/>
<proteinExistence type="predicted"/>
<dbReference type="PANTHER" id="PTHR36008">
    <property type="entry name" value="OS09G0478400 PROTEIN"/>
    <property type="match status" value="1"/>
</dbReference>
<gene>
    <name evidence="1" type="ORF">D0Y65_035987</name>
</gene>
<accession>A0A445HCF3</accession>
<evidence type="ECO:0000313" key="2">
    <source>
        <dbReference type="Proteomes" id="UP000289340"/>
    </source>
</evidence>
<keyword evidence="2" id="KW-1185">Reference proteome</keyword>
<sequence>MQLKDDVDVNTMLMCNHEFSFVGPIELLCSIARTPDGILNLLETTMTPTHDALLYYNGRWNMSRQNEFVGYSFTGKNPKNFDIPTGCTMDELKDLIKQVAPRGIPPYGVDEIQMRQRDNKCIHLSSWDKLSMAKELGGIGFRNTYGFNLVLLGKQGWNLLTNPYTIISKLLKDKYYPRGDFLEAKSETQKKRALELEKRKTRHSKTKDQFIVRVPESLSFLDTTTIPMYFAVIGIALFGGERACHYARNHSQDSQRSNLGGGVTTTRYDEVFVIDDGGVDRSSSLSYSSFCIPINGKNQPS</sequence>
<organism evidence="1 2">
    <name type="scientific">Glycine soja</name>
    <name type="common">Wild soybean</name>
    <dbReference type="NCBI Taxonomy" id="3848"/>
    <lineage>
        <taxon>Eukaryota</taxon>
        <taxon>Viridiplantae</taxon>
        <taxon>Streptophyta</taxon>
        <taxon>Embryophyta</taxon>
        <taxon>Tracheophyta</taxon>
        <taxon>Spermatophyta</taxon>
        <taxon>Magnoliopsida</taxon>
        <taxon>eudicotyledons</taxon>
        <taxon>Gunneridae</taxon>
        <taxon>Pentapetalae</taxon>
        <taxon>rosids</taxon>
        <taxon>fabids</taxon>
        <taxon>Fabales</taxon>
        <taxon>Fabaceae</taxon>
        <taxon>Papilionoideae</taxon>
        <taxon>50 kb inversion clade</taxon>
        <taxon>NPAAA clade</taxon>
        <taxon>indigoferoid/millettioid clade</taxon>
        <taxon>Phaseoleae</taxon>
        <taxon>Glycine</taxon>
        <taxon>Glycine subgen. Soja</taxon>
    </lineage>
</organism>
<protein>
    <submittedName>
        <fullName evidence="1">Uncharacterized protein</fullName>
    </submittedName>
</protein>
<comment type="caution">
    <text evidence="1">The sequence shown here is derived from an EMBL/GenBank/DDBJ whole genome shotgun (WGS) entry which is preliminary data.</text>
</comment>
<reference evidence="1 2" key="1">
    <citation type="submission" date="2018-09" db="EMBL/GenBank/DDBJ databases">
        <title>A high-quality reference genome of wild soybean provides a powerful tool to mine soybean genomes.</title>
        <authorList>
            <person name="Xie M."/>
            <person name="Chung C.Y.L."/>
            <person name="Li M.-W."/>
            <person name="Wong F.-L."/>
            <person name="Chan T.-F."/>
            <person name="Lam H.-M."/>
        </authorList>
    </citation>
    <scope>NUCLEOTIDE SEQUENCE [LARGE SCALE GENOMIC DNA]</scope>
    <source>
        <strain evidence="2">cv. W05</strain>
        <tissue evidence="1">Hypocotyl of etiolated seedlings</tissue>
    </source>
</reference>
<dbReference type="Proteomes" id="UP000289340">
    <property type="component" value="Chromosome 13"/>
</dbReference>
<name>A0A445HCF3_GLYSO</name>
<dbReference type="PANTHER" id="PTHR36008:SF1">
    <property type="entry name" value="OS09G0478400 PROTEIN"/>
    <property type="match status" value="1"/>
</dbReference>
<evidence type="ECO:0000313" key="1">
    <source>
        <dbReference type="EMBL" id="RZB71300.1"/>
    </source>
</evidence>